<proteinExistence type="predicted"/>
<comment type="caution">
    <text evidence="2">The sequence shown here is derived from an EMBL/GenBank/DDBJ whole genome shotgun (WGS) entry which is preliminary data.</text>
</comment>
<sequence length="143" mass="16554">MNKKNYRLLSFIVFLSLITTTGASATLIIEIIKVFKTENVTNLFSFIFVLVIFFIHATRNLPMQKPEDIDLPKFRKFINSILTSIGIFFCLLTILQVGYLFGFYQKPVNSGIYVGSILFTLLYIWMNRILSKFIRISSIATKY</sequence>
<dbReference type="Proteomes" id="UP000253961">
    <property type="component" value="Unassembled WGS sequence"/>
</dbReference>
<dbReference type="RefSeq" id="WP_115403511.1">
    <property type="nucleotide sequence ID" value="NZ_QPKV01000006.1"/>
</dbReference>
<feature type="transmembrane region" description="Helical" evidence="1">
    <location>
        <begin position="110"/>
        <end position="126"/>
    </location>
</feature>
<keyword evidence="1" id="KW-1133">Transmembrane helix</keyword>
<dbReference type="AlphaFoldDB" id="A0A369PT94"/>
<evidence type="ECO:0000256" key="1">
    <source>
        <dbReference type="SAM" id="Phobius"/>
    </source>
</evidence>
<gene>
    <name evidence="2" type="ORF">DU508_14375</name>
</gene>
<feature type="transmembrane region" description="Helical" evidence="1">
    <location>
        <begin position="40"/>
        <end position="57"/>
    </location>
</feature>
<dbReference type="EMBL" id="QPKV01000006">
    <property type="protein sequence ID" value="RDC55470.1"/>
    <property type="molecule type" value="Genomic_DNA"/>
</dbReference>
<reference evidence="2 3" key="1">
    <citation type="submission" date="2018-07" db="EMBL/GenBank/DDBJ databases">
        <title>Pedobacter sp. nov., isolated from soil.</title>
        <authorList>
            <person name="Zhou L.Y."/>
            <person name="Du Z.J."/>
        </authorList>
    </citation>
    <scope>NUCLEOTIDE SEQUENCE [LARGE SCALE GENOMIC DNA]</scope>
    <source>
        <strain evidence="2 3">JDX94</strain>
    </source>
</reference>
<accession>A0A369PT94</accession>
<evidence type="ECO:0000313" key="3">
    <source>
        <dbReference type="Proteomes" id="UP000253961"/>
    </source>
</evidence>
<keyword evidence="3" id="KW-1185">Reference proteome</keyword>
<evidence type="ECO:0000313" key="2">
    <source>
        <dbReference type="EMBL" id="RDC55470.1"/>
    </source>
</evidence>
<name>A0A369PT94_9SPHI</name>
<keyword evidence="1" id="KW-0472">Membrane</keyword>
<protein>
    <submittedName>
        <fullName evidence="2">Uncharacterized protein</fullName>
    </submittedName>
</protein>
<organism evidence="2 3">
    <name type="scientific">Pedobacter chinensis</name>
    <dbReference type="NCBI Taxonomy" id="2282421"/>
    <lineage>
        <taxon>Bacteria</taxon>
        <taxon>Pseudomonadati</taxon>
        <taxon>Bacteroidota</taxon>
        <taxon>Sphingobacteriia</taxon>
        <taxon>Sphingobacteriales</taxon>
        <taxon>Sphingobacteriaceae</taxon>
        <taxon>Pedobacter</taxon>
    </lineage>
</organism>
<feature type="transmembrane region" description="Helical" evidence="1">
    <location>
        <begin position="77"/>
        <end position="104"/>
    </location>
</feature>
<keyword evidence="1" id="KW-0812">Transmembrane</keyword>